<organism evidence="1 2">
    <name type="scientific">Brevundimonas phage vB_BgoS-Bajun</name>
    <dbReference type="NCBI Taxonomy" id="2948594"/>
    <lineage>
        <taxon>Viruses</taxon>
        <taxon>Duplodnaviria</taxon>
        <taxon>Heunggongvirae</taxon>
        <taxon>Uroviricota</taxon>
        <taxon>Caudoviricetes</taxon>
        <taxon>Dolichocephalovirinae</taxon>
    </lineage>
</organism>
<gene>
    <name evidence="1" type="ORF">BAJUN_02330</name>
</gene>
<evidence type="ECO:0000313" key="1">
    <source>
        <dbReference type="EMBL" id="UTC29863.1"/>
    </source>
</evidence>
<accession>A0A9E7N6X6</accession>
<name>A0A9E7N6X6_9CAUD</name>
<evidence type="ECO:0000313" key="2">
    <source>
        <dbReference type="Proteomes" id="UP001057427"/>
    </source>
</evidence>
<proteinExistence type="predicted"/>
<reference evidence="1" key="1">
    <citation type="submission" date="2022-05" db="EMBL/GenBank/DDBJ databases">
        <authorList>
            <person name="Friedrich I."/>
            <person name="Poehlein A."/>
            <person name="Schneider D."/>
            <person name="Hertel R."/>
            <person name="Daniel R."/>
        </authorList>
    </citation>
    <scope>NUCLEOTIDE SEQUENCE</scope>
</reference>
<dbReference type="Proteomes" id="UP001057427">
    <property type="component" value="Segment"/>
</dbReference>
<protein>
    <submittedName>
        <fullName evidence="1">Uncharacterized protein</fullName>
    </submittedName>
</protein>
<dbReference type="EMBL" id="ON529858">
    <property type="protein sequence ID" value="UTC29863.1"/>
    <property type="molecule type" value="Genomic_DNA"/>
</dbReference>
<keyword evidence="2" id="KW-1185">Reference proteome</keyword>
<sequence>MASVIYDSFMQDLATAGLNMDTDTFKVALVTSAYVADKGLHDRFNDITGEVVGTGYTQSGQVSDGTLTLDTALHRLDITFGNVTWAGSTLTARGCVIYKVGATPALSPLVAYVDFGQNVSSTSAAFAVTFSSALRLQN</sequence>